<dbReference type="NCBIfam" id="TIGR01359">
    <property type="entry name" value="UMP_CMP_kin_fam"/>
    <property type="match status" value="1"/>
</dbReference>
<dbReference type="InterPro" id="IPR006266">
    <property type="entry name" value="UMP_CMP_kinase"/>
</dbReference>
<dbReference type="GO" id="GO:0006207">
    <property type="term" value="P:'de novo' pyrimidine nucleobase biosynthetic process"/>
    <property type="evidence" value="ECO:0007669"/>
    <property type="project" value="InterPro"/>
</dbReference>
<dbReference type="Gramene" id="Aco017481.1.mrna1">
    <property type="protein sequence ID" value="Aco017481.1.mrna1"/>
    <property type="gene ID" value="Aco017481.1.path1"/>
</dbReference>
<proteinExistence type="inferred from homology"/>
<dbReference type="AlphaFoldDB" id="A0A6P5GY42"/>
<dbReference type="GO" id="GO:0006221">
    <property type="term" value="P:pyrimidine nucleotide biosynthetic process"/>
    <property type="evidence" value="ECO:0007669"/>
    <property type="project" value="UniProtKB-UniRule"/>
</dbReference>
<accession>A0A6P5GY42</accession>
<dbReference type="FunFam" id="3.40.50.300:FF:000315">
    <property type="entry name" value="Adenylate kinase 1"/>
    <property type="match status" value="1"/>
</dbReference>
<feature type="binding site" evidence="9">
    <location>
        <begin position="78"/>
        <end position="80"/>
    </location>
    <ligand>
        <name>a ribonucleoside 5'-phosphate</name>
        <dbReference type="ChEBI" id="CHEBI:58043"/>
    </ligand>
</feature>
<dbReference type="PANTHER" id="PTHR23359">
    <property type="entry name" value="NUCLEOTIDE KINASE"/>
    <property type="match status" value="1"/>
</dbReference>
<evidence type="ECO:0000313" key="11">
    <source>
        <dbReference type="RefSeq" id="XP_020112732.1"/>
    </source>
</evidence>
<dbReference type="HAMAP" id="MF_03172">
    <property type="entry name" value="Adenylate_kinase_UMP_CMP_kin"/>
    <property type="match status" value="1"/>
</dbReference>
<dbReference type="RefSeq" id="XP_020112732.1">
    <property type="nucleotide sequence ID" value="XM_020257143.1"/>
</dbReference>
<feature type="binding site" evidence="9">
    <location>
        <position position="159"/>
    </location>
    <ligand>
        <name>a ribonucleoside 5'-phosphate</name>
        <dbReference type="ChEBI" id="CHEBI:58043"/>
    </ligand>
</feature>
<comment type="catalytic activity">
    <reaction evidence="8 9">
        <text>UMP + ATP = UDP + ADP</text>
        <dbReference type="Rhea" id="RHEA:24400"/>
        <dbReference type="ChEBI" id="CHEBI:30616"/>
        <dbReference type="ChEBI" id="CHEBI:57865"/>
        <dbReference type="ChEBI" id="CHEBI:58223"/>
        <dbReference type="ChEBI" id="CHEBI:456216"/>
        <dbReference type="EC" id="2.7.4.14"/>
    </reaction>
</comment>
<keyword evidence="7 9" id="KW-0539">Nucleus</keyword>
<dbReference type="Proteomes" id="UP000515123">
    <property type="component" value="Linkage group 22"/>
</dbReference>
<feature type="binding site" evidence="9">
    <location>
        <begin position="105"/>
        <end position="108"/>
    </location>
    <ligand>
        <name>a ribonucleoside 5'-phosphate</name>
        <dbReference type="ChEBI" id="CHEBI:58043"/>
    </ligand>
</feature>
<dbReference type="GO" id="GO:0005634">
    <property type="term" value="C:nucleus"/>
    <property type="evidence" value="ECO:0007669"/>
    <property type="project" value="UniProtKB-SubCell"/>
</dbReference>
<comment type="subcellular location">
    <subcellularLocation>
        <location evidence="9">Cytoplasm</location>
    </subcellularLocation>
    <subcellularLocation>
        <location evidence="9">Nucleus</location>
    </subcellularLocation>
</comment>
<dbReference type="GeneID" id="109727184"/>
<evidence type="ECO:0000256" key="6">
    <source>
        <dbReference type="ARBA" id="ARBA00022975"/>
    </source>
</evidence>
<comment type="cofactor">
    <cofactor evidence="9">
        <name>Mg(2+)</name>
        <dbReference type="ChEBI" id="CHEBI:18420"/>
    </cofactor>
    <text evidence="9">Binds 1 Mg(2+) ion per monomer.</text>
</comment>
<dbReference type="InterPro" id="IPR033690">
    <property type="entry name" value="Adenylat_kinase_CS"/>
</dbReference>
<comment type="catalytic activity">
    <reaction evidence="9">
        <text>CMP + ATP = CDP + ADP</text>
        <dbReference type="Rhea" id="RHEA:11600"/>
        <dbReference type="ChEBI" id="CHEBI:30616"/>
        <dbReference type="ChEBI" id="CHEBI:58069"/>
        <dbReference type="ChEBI" id="CHEBI:60377"/>
        <dbReference type="ChEBI" id="CHEBI:456216"/>
        <dbReference type="EC" id="2.7.4.14"/>
    </reaction>
</comment>
<reference evidence="10" key="1">
    <citation type="journal article" date="2015" name="Nat. Genet.">
        <title>The pineapple genome and the evolution of CAM photosynthesis.</title>
        <authorList>
            <person name="Ming R."/>
            <person name="VanBuren R."/>
            <person name="Wai C.M."/>
            <person name="Tang H."/>
            <person name="Schatz M.C."/>
            <person name="Bowers J.E."/>
            <person name="Lyons E."/>
            <person name="Wang M.L."/>
            <person name="Chen J."/>
            <person name="Biggers E."/>
            <person name="Zhang J."/>
            <person name="Huang L."/>
            <person name="Zhang L."/>
            <person name="Miao W."/>
            <person name="Zhang J."/>
            <person name="Ye Z."/>
            <person name="Miao C."/>
            <person name="Lin Z."/>
            <person name="Wang H."/>
            <person name="Zhou H."/>
            <person name="Yim W.C."/>
            <person name="Priest H.D."/>
            <person name="Zheng C."/>
            <person name="Woodhouse M."/>
            <person name="Edger P.P."/>
            <person name="Guyot R."/>
            <person name="Guo H.B."/>
            <person name="Guo H."/>
            <person name="Zheng G."/>
            <person name="Singh R."/>
            <person name="Sharma A."/>
            <person name="Min X."/>
            <person name="Zheng Y."/>
            <person name="Lee H."/>
            <person name="Gurtowski J."/>
            <person name="Sedlazeck F.J."/>
            <person name="Harkess A."/>
            <person name="McKain M.R."/>
            <person name="Liao Z."/>
            <person name="Fang J."/>
            <person name="Liu J."/>
            <person name="Zhang X."/>
            <person name="Zhang Q."/>
            <person name="Hu W."/>
            <person name="Qin Y."/>
            <person name="Wang K."/>
            <person name="Chen L.Y."/>
            <person name="Shirley N."/>
            <person name="Lin Y.R."/>
            <person name="Liu L.Y."/>
            <person name="Hernandez A.G."/>
            <person name="Wright C.L."/>
            <person name="Bulone V."/>
            <person name="Tuskan G.A."/>
            <person name="Heath K."/>
            <person name="Zee F."/>
            <person name="Moore P.H."/>
            <person name="Sunkar R."/>
            <person name="Leebens-Mack J.H."/>
            <person name="Mockler T."/>
            <person name="Bennetzen J.L."/>
            <person name="Freeling M."/>
            <person name="Sankoff D."/>
            <person name="Paterson A.H."/>
            <person name="Zhu X."/>
            <person name="Yang X."/>
            <person name="Smith J.A."/>
            <person name="Cushman J.C."/>
            <person name="Paull R.E."/>
            <person name="Yu Q."/>
        </authorList>
    </citation>
    <scope>NUCLEOTIDE SEQUENCE [LARGE SCALE GENOMIC DNA]</scope>
    <source>
        <strain evidence="10">cv. F153</strain>
    </source>
</reference>
<dbReference type="EC" id="2.7.4.14" evidence="9"/>
<dbReference type="InterPro" id="IPR000850">
    <property type="entry name" value="Adenylat/UMP-CMP_kin"/>
</dbReference>
<dbReference type="OrthoDB" id="442176at2759"/>
<keyword evidence="5 9" id="KW-0067">ATP-binding</keyword>
<dbReference type="GO" id="GO:0019205">
    <property type="term" value="F:nucleobase-containing compound kinase activity"/>
    <property type="evidence" value="ECO:0007669"/>
    <property type="project" value="InterPro"/>
</dbReference>
<dbReference type="Gene3D" id="3.40.50.300">
    <property type="entry name" value="P-loop containing nucleotide triphosphate hydrolases"/>
    <property type="match status" value="1"/>
</dbReference>
<evidence type="ECO:0000256" key="3">
    <source>
        <dbReference type="ARBA" id="ARBA00022741"/>
    </source>
</evidence>
<gene>
    <name evidence="11" type="primary">LOC109727184</name>
</gene>
<dbReference type="GO" id="GO:0009123">
    <property type="term" value="P:nucleoside monophosphate metabolic process"/>
    <property type="evidence" value="ECO:0007669"/>
    <property type="project" value="UniProtKB-ARBA"/>
</dbReference>
<protein>
    <recommendedName>
        <fullName evidence="9">UMP-CMP kinase</fullName>
        <ecNumber evidence="9">2.7.4.14</ecNumber>
    </recommendedName>
    <alternativeName>
        <fullName evidence="9">Deoxycytidylate kinase</fullName>
        <shortName evidence="9">CK</shortName>
        <shortName evidence="9">dCMP kinase</shortName>
    </alternativeName>
    <alternativeName>
        <fullName evidence="9">Uridine monophosphate/cytidine monophosphate kinase</fullName>
        <shortName evidence="9">UMP/CMP kinase</shortName>
        <shortName evidence="9">UMP/CMPK</shortName>
    </alternativeName>
</protein>
<evidence type="ECO:0000313" key="10">
    <source>
        <dbReference type="Proteomes" id="UP000515123"/>
    </source>
</evidence>
<name>A0A6P5GY42_ANACO</name>
<keyword evidence="10" id="KW-1185">Reference proteome</keyword>
<dbReference type="Pfam" id="PF00406">
    <property type="entry name" value="ADK"/>
    <property type="match status" value="1"/>
</dbReference>
<evidence type="ECO:0000256" key="1">
    <source>
        <dbReference type="ARBA" id="ARBA00022490"/>
    </source>
</evidence>
<feature type="binding site" evidence="9">
    <location>
        <position position="187"/>
    </location>
    <ligand>
        <name>ATP</name>
        <dbReference type="ChEBI" id="CHEBI:30616"/>
    </ligand>
</feature>
<comment type="function">
    <text evidence="9">Catalyzes the phosphorylation of pyrimidine nucleoside monophosphates at the expense of ATP. Plays an important role in de novo pyrimidine nucleotide biosynthesis. Has preference for UMP and CMP as phosphate acceptors.</text>
</comment>
<evidence type="ECO:0000256" key="4">
    <source>
        <dbReference type="ARBA" id="ARBA00022777"/>
    </source>
</evidence>
<dbReference type="CDD" id="cd01428">
    <property type="entry name" value="ADK"/>
    <property type="match status" value="1"/>
</dbReference>
<sequence>MGTKVDKDKNSDGSLLRDKKITIVFVLGGPGCGKGTQCEKIAKHFGFTHLSVGDLLRAETKTGSAYGAMIQTMMKEGEIVPSEVVVKLLQQAMLRSGNNKFLIDGFPRNEENRLTYESVMKIEPAFILFLDCPQEEMERRVLNRNQGRDDDNIEAVRKRFKVFSESTLPVIEYYERKGKVRKVDAAKPIDEVFNDVKAIFAPYKANFVSSSNFNAEAGVEHRMCPALSKRLARCARKTKALFRKRAPV</sequence>
<organism evidence="10 11">
    <name type="scientific">Ananas comosus</name>
    <name type="common">Pineapple</name>
    <name type="synonym">Ananas ananas</name>
    <dbReference type="NCBI Taxonomy" id="4615"/>
    <lineage>
        <taxon>Eukaryota</taxon>
        <taxon>Viridiplantae</taxon>
        <taxon>Streptophyta</taxon>
        <taxon>Embryophyta</taxon>
        <taxon>Tracheophyta</taxon>
        <taxon>Spermatophyta</taxon>
        <taxon>Magnoliopsida</taxon>
        <taxon>Liliopsida</taxon>
        <taxon>Poales</taxon>
        <taxon>Bromeliaceae</taxon>
        <taxon>Bromelioideae</taxon>
        <taxon>Ananas</taxon>
    </lineage>
</organism>
<dbReference type="GO" id="GO:0005524">
    <property type="term" value="F:ATP binding"/>
    <property type="evidence" value="ECO:0007669"/>
    <property type="project" value="UniProtKB-KW"/>
</dbReference>
<reference evidence="11" key="2">
    <citation type="submission" date="2025-08" db="UniProtKB">
        <authorList>
            <consortium name="RefSeq"/>
        </authorList>
    </citation>
    <scope>IDENTIFICATION</scope>
    <source>
        <tissue evidence="11">Leaf</tissue>
    </source>
</reference>
<dbReference type="PROSITE" id="PS00113">
    <property type="entry name" value="ADENYLATE_KINASE"/>
    <property type="match status" value="1"/>
</dbReference>
<keyword evidence="4 9" id="KW-0418">Kinase</keyword>
<keyword evidence="2 9" id="KW-0808">Transferase</keyword>
<evidence type="ECO:0000256" key="9">
    <source>
        <dbReference type="HAMAP-Rule" id="MF_03172"/>
    </source>
</evidence>
<evidence type="ECO:0000256" key="8">
    <source>
        <dbReference type="ARBA" id="ARBA00048116"/>
    </source>
</evidence>
<comment type="subunit">
    <text evidence="9">Monomer.</text>
</comment>
<dbReference type="PRINTS" id="PR00094">
    <property type="entry name" value="ADENYLTKNASE"/>
</dbReference>
<feature type="binding site" evidence="9">
    <location>
        <begin position="31"/>
        <end position="36"/>
    </location>
    <ligand>
        <name>ATP</name>
        <dbReference type="ChEBI" id="CHEBI:30616"/>
    </ligand>
</feature>
<feature type="binding site" evidence="9">
    <location>
        <position position="144"/>
    </location>
    <ligand>
        <name>ATP</name>
        <dbReference type="ChEBI" id="CHEBI:30616"/>
    </ligand>
</feature>
<comment type="similarity">
    <text evidence="9">Belongs to the adenylate kinase family. UMP-CMP kinase subfamily.</text>
</comment>
<comment type="catalytic activity">
    <reaction evidence="9">
        <text>dCMP + ATP = dCDP + ADP</text>
        <dbReference type="Rhea" id="RHEA:25094"/>
        <dbReference type="ChEBI" id="CHEBI:30616"/>
        <dbReference type="ChEBI" id="CHEBI:57566"/>
        <dbReference type="ChEBI" id="CHEBI:58593"/>
        <dbReference type="ChEBI" id="CHEBI:456216"/>
        <dbReference type="EC" id="2.7.4.14"/>
    </reaction>
</comment>
<comment type="caution">
    <text evidence="9">Lacks conserved residue(s) required for the propagation of feature annotation.</text>
</comment>
<dbReference type="HAMAP" id="MF_00235">
    <property type="entry name" value="Adenylate_kinase_Adk"/>
    <property type="match status" value="1"/>
</dbReference>
<evidence type="ECO:0000256" key="5">
    <source>
        <dbReference type="ARBA" id="ARBA00022840"/>
    </source>
</evidence>
<feature type="binding site" evidence="9">
    <location>
        <position position="57"/>
    </location>
    <ligand>
        <name>a ribonucleoside 5'-phosphate</name>
        <dbReference type="ChEBI" id="CHEBI:58043"/>
    </ligand>
</feature>
<comment type="domain">
    <text evidence="9">Consists of three domains, a large central CORE domain and two small peripheral domains, NMPbind and LID, which undergo movements during catalysis. The LID domain closes over the site of phosphoryl transfer upon ATP binding. Assembling and dissambling the active center during each catalytic cycle provides an effective means to prevent ATP hydrolysis.</text>
</comment>
<feature type="binding site" evidence="9">
    <location>
        <position position="112"/>
    </location>
    <ligand>
        <name>CMP</name>
        <dbReference type="ChEBI" id="CHEBI:60377"/>
    </ligand>
</feature>
<feature type="binding site" evidence="9">
    <location>
        <position position="148"/>
    </location>
    <ligand>
        <name>a ribonucleoside 5'-phosphate</name>
        <dbReference type="ChEBI" id="CHEBI:58043"/>
    </ligand>
</feature>
<dbReference type="SUPFAM" id="SSF52540">
    <property type="entry name" value="P-loop containing nucleoside triphosphate hydrolases"/>
    <property type="match status" value="1"/>
</dbReference>
<keyword evidence="6 9" id="KW-0665">Pyrimidine biosynthesis</keyword>
<dbReference type="GO" id="GO:0016776">
    <property type="term" value="F:phosphotransferase activity, phosphate group as acceptor"/>
    <property type="evidence" value="ECO:0007669"/>
    <property type="project" value="InterPro"/>
</dbReference>
<dbReference type="InterPro" id="IPR027417">
    <property type="entry name" value="P-loop_NTPase"/>
</dbReference>
<dbReference type="GO" id="GO:0005737">
    <property type="term" value="C:cytoplasm"/>
    <property type="evidence" value="ECO:0007669"/>
    <property type="project" value="UniProtKB-SubCell"/>
</dbReference>
<keyword evidence="1 9" id="KW-0963">Cytoplasm</keyword>
<evidence type="ECO:0000256" key="7">
    <source>
        <dbReference type="ARBA" id="ARBA00023242"/>
    </source>
</evidence>
<evidence type="ECO:0000256" key="2">
    <source>
        <dbReference type="ARBA" id="ARBA00022679"/>
    </source>
</evidence>
<keyword evidence="3 9" id="KW-0547">Nucleotide-binding</keyword>